<dbReference type="PANTHER" id="PTHR11808:SF86">
    <property type="entry name" value="METHIONINE GAMMA-LYASE"/>
    <property type="match status" value="1"/>
</dbReference>
<accession>A0A2C9DD36</accession>
<dbReference type="InterPro" id="IPR015421">
    <property type="entry name" value="PyrdxlP-dep_Trfase_major"/>
</dbReference>
<keyword evidence="6" id="KW-1185">Reference proteome</keyword>
<reference evidence="6" key="1">
    <citation type="submission" date="2017-09" db="EMBL/GenBank/DDBJ databases">
        <title>Genome sequence of Nannocystis excedens DSM 71.</title>
        <authorList>
            <person name="Blom J."/>
        </authorList>
    </citation>
    <scope>NUCLEOTIDE SEQUENCE [LARGE SCALE GENOMIC DNA]</scope>
    <source>
        <strain evidence="6">type strain: E19</strain>
    </source>
</reference>
<feature type="modified residue" description="N6-(pyridoxal phosphate)lysine" evidence="3">
    <location>
        <position position="229"/>
    </location>
</feature>
<evidence type="ECO:0000256" key="4">
    <source>
        <dbReference type="RuleBase" id="RU362118"/>
    </source>
</evidence>
<dbReference type="GO" id="GO:0030170">
    <property type="term" value="F:pyridoxal phosphate binding"/>
    <property type="evidence" value="ECO:0007669"/>
    <property type="project" value="InterPro"/>
</dbReference>
<dbReference type="Proteomes" id="UP000223606">
    <property type="component" value="Chromosome 1"/>
</dbReference>
<dbReference type="InterPro" id="IPR015424">
    <property type="entry name" value="PyrdxlP-dep_Trfase"/>
</dbReference>
<dbReference type="FunFam" id="3.40.640.10:FF:000046">
    <property type="entry name" value="Cystathionine gamma-lyase"/>
    <property type="match status" value="1"/>
</dbReference>
<dbReference type="Gene3D" id="3.40.640.10">
    <property type="entry name" value="Type I PLP-dependent aspartate aminotransferase-like (Major domain)"/>
    <property type="match status" value="1"/>
</dbReference>
<dbReference type="OrthoDB" id="9805807at2"/>
<dbReference type="SUPFAM" id="SSF53383">
    <property type="entry name" value="PLP-dependent transferases"/>
    <property type="match status" value="1"/>
</dbReference>
<sequence length="415" mass="43418">MTGGSNLSPETLAIGHGYDPATALGAAKPPAYLASTFVYPSAQAAKDLHQAFFDGADNGATGYIYGRLGHPGLDIVETRLAALDRGEASAIFATGMAAISAVFLAFLAPGDVILHSRPVYGGTDMLITSELSRLGIRSVGISDGIDRSALMRDAEAAADAGPVRVIWAETPANPTAALVDLSLLGEAADRIAERQGFRPLIGIDNTFLGPFVQTPLALGADLCMTSLTKYAGGHSDLLAGGISGSEQLISRLKAFRTLVGSTLDAHSAWLLARSFETMALRTERAADNAAKIAATLRGHPKVASVTYVGFTPHQSVLERQCRGAGSTFSFRLSVDEAEGEAAAFRLLDALKVMRVAVSLGGTETLICHPATTTHYAVPRERRVAAGITDATLRISVGLENVRDLTSDLETALEAV</sequence>
<evidence type="ECO:0000313" key="5">
    <source>
        <dbReference type="EMBL" id="SON58028.1"/>
    </source>
</evidence>
<dbReference type="EMBL" id="LT960614">
    <property type="protein sequence ID" value="SON58028.1"/>
    <property type="molecule type" value="Genomic_DNA"/>
</dbReference>
<evidence type="ECO:0000313" key="6">
    <source>
        <dbReference type="Proteomes" id="UP000223606"/>
    </source>
</evidence>
<dbReference type="Pfam" id="PF01053">
    <property type="entry name" value="Cys_Met_Meta_PP"/>
    <property type="match status" value="1"/>
</dbReference>
<evidence type="ECO:0000256" key="3">
    <source>
        <dbReference type="PIRSR" id="PIRSR001434-2"/>
    </source>
</evidence>
<dbReference type="KEGG" id="hdi:HDIA_4487"/>
<keyword evidence="5" id="KW-0456">Lyase</keyword>
<dbReference type="GO" id="GO:0019346">
    <property type="term" value="P:transsulfuration"/>
    <property type="evidence" value="ECO:0007669"/>
    <property type="project" value="InterPro"/>
</dbReference>
<organism evidence="5 6">
    <name type="scientific">Hartmannibacter diazotrophicus</name>
    <dbReference type="NCBI Taxonomy" id="1482074"/>
    <lineage>
        <taxon>Bacteria</taxon>
        <taxon>Pseudomonadati</taxon>
        <taxon>Pseudomonadota</taxon>
        <taxon>Alphaproteobacteria</taxon>
        <taxon>Hyphomicrobiales</taxon>
        <taxon>Pleomorphomonadaceae</taxon>
        <taxon>Hartmannibacter</taxon>
    </lineage>
</organism>
<evidence type="ECO:0000256" key="2">
    <source>
        <dbReference type="ARBA" id="ARBA00022898"/>
    </source>
</evidence>
<dbReference type="GO" id="GO:0018826">
    <property type="term" value="F:methionine gamma-lyase activity"/>
    <property type="evidence" value="ECO:0007669"/>
    <property type="project" value="UniProtKB-EC"/>
</dbReference>
<dbReference type="AlphaFoldDB" id="A0A2C9DD36"/>
<dbReference type="GO" id="GO:0005737">
    <property type="term" value="C:cytoplasm"/>
    <property type="evidence" value="ECO:0007669"/>
    <property type="project" value="TreeGrafter"/>
</dbReference>
<proteinExistence type="inferred from homology"/>
<dbReference type="PIRSF" id="PIRSF001434">
    <property type="entry name" value="CGS"/>
    <property type="match status" value="1"/>
</dbReference>
<dbReference type="RefSeq" id="WP_099558204.1">
    <property type="nucleotide sequence ID" value="NZ_LT960614.1"/>
</dbReference>
<dbReference type="EC" id="4.4.1.11" evidence="5"/>
<name>A0A2C9DD36_9HYPH</name>
<keyword evidence="2 3" id="KW-0663">Pyridoxal phosphate</keyword>
<dbReference type="Gene3D" id="3.90.1150.10">
    <property type="entry name" value="Aspartate Aminotransferase, domain 1"/>
    <property type="match status" value="1"/>
</dbReference>
<gene>
    <name evidence="5" type="primary">mdeA_3</name>
    <name evidence="5" type="ORF">HDIA_4487</name>
</gene>
<comment type="similarity">
    <text evidence="4">Belongs to the trans-sulfuration enzymes family.</text>
</comment>
<comment type="cofactor">
    <cofactor evidence="1 4">
        <name>pyridoxal 5'-phosphate</name>
        <dbReference type="ChEBI" id="CHEBI:597326"/>
    </cofactor>
</comment>
<dbReference type="InterPro" id="IPR015422">
    <property type="entry name" value="PyrdxlP-dep_Trfase_small"/>
</dbReference>
<dbReference type="PANTHER" id="PTHR11808">
    <property type="entry name" value="TRANS-SULFURATION ENZYME FAMILY MEMBER"/>
    <property type="match status" value="1"/>
</dbReference>
<dbReference type="InterPro" id="IPR000277">
    <property type="entry name" value="Cys/Met-Metab_PyrdxlP-dep_enz"/>
</dbReference>
<protein>
    <submittedName>
        <fullName evidence="5">Methionine gamma-lyase</fullName>
        <ecNumber evidence="5">4.4.1.11</ecNumber>
    </submittedName>
</protein>
<evidence type="ECO:0000256" key="1">
    <source>
        <dbReference type="ARBA" id="ARBA00001933"/>
    </source>
</evidence>